<dbReference type="OrthoDB" id="191364at2759"/>
<dbReference type="EMBL" id="GG657453">
    <property type="protein sequence ID" value="OAT07945.1"/>
    <property type="molecule type" value="Genomic_DNA"/>
</dbReference>
<dbReference type="VEuPathDB" id="FungiDB:BDBG_03952"/>
<reference evidence="3" key="1">
    <citation type="journal article" date="2015" name="PLoS Genet.">
        <title>The dynamic genome and transcriptome of the human fungal pathogen Blastomyces and close relative Emmonsia.</title>
        <authorList>
            <person name="Munoz J.F."/>
            <person name="Gauthier G.M."/>
            <person name="Desjardins C.A."/>
            <person name="Gallo J.E."/>
            <person name="Holder J."/>
            <person name="Sullivan T.D."/>
            <person name="Marty A.J."/>
            <person name="Carmen J.C."/>
            <person name="Chen Z."/>
            <person name="Ding L."/>
            <person name="Gujja S."/>
            <person name="Magrini V."/>
            <person name="Misas E."/>
            <person name="Mitreva M."/>
            <person name="Priest M."/>
            <person name="Saif S."/>
            <person name="Whiston E.A."/>
            <person name="Young S."/>
            <person name="Zeng Q."/>
            <person name="Goldman W.E."/>
            <person name="Mardis E.R."/>
            <person name="Taylor J.W."/>
            <person name="McEwen J.G."/>
            <person name="Clay O.K."/>
            <person name="Klein B.S."/>
            <person name="Cuomo C.A."/>
        </authorList>
    </citation>
    <scope>NUCLEOTIDE SEQUENCE [LARGE SCALE GENOMIC DNA]</scope>
    <source>
        <strain evidence="3">SLH14081</strain>
    </source>
</reference>
<feature type="chain" id="PRO_5008107406" evidence="1">
    <location>
        <begin position="21"/>
        <end position="179"/>
    </location>
</feature>
<keyword evidence="1" id="KW-0732">Signal</keyword>
<evidence type="ECO:0000313" key="3">
    <source>
        <dbReference type="Proteomes" id="UP000002038"/>
    </source>
</evidence>
<accession>A0A179UIU6</accession>
<dbReference type="KEGG" id="bgh:BDBG_03952"/>
<name>A0A179UIU6_BLAGS</name>
<dbReference type="RefSeq" id="XP_031578039.1">
    <property type="nucleotide sequence ID" value="XM_031721474.1"/>
</dbReference>
<gene>
    <name evidence="2" type="ORF">BDBG_03952</name>
</gene>
<organism evidence="2 3">
    <name type="scientific">Blastomyces gilchristii (strain SLH14081)</name>
    <name type="common">Blastomyces dermatitidis</name>
    <dbReference type="NCBI Taxonomy" id="559298"/>
    <lineage>
        <taxon>Eukaryota</taxon>
        <taxon>Fungi</taxon>
        <taxon>Dikarya</taxon>
        <taxon>Ascomycota</taxon>
        <taxon>Pezizomycotina</taxon>
        <taxon>Eurotiomycetes</taxon>
        <taxon>Eurotiomycetidae</taxon>
        <taxon>Onygenales</taxon>
        <taxon>Ajellomycetaceae</taxon>
        <taxon>Blastomyces</taxon>
    </lineage>
</organism>
<dbReference type="Proteomes" id="UP000002038">
    <property type="component" value="Unassembled WGS sequence"/>
</dbReference>
<dbReference type="GeneID" id="8505410"/>
<feature type="signal peptide" evidence="1">
    <location>
        <begin position="1"/>
        <end position="20"/>
    </location>
</feature>
<proteinExistence type="predicted"/>
<evidence type="ECO:0000256" key="1">
    <source>
        <dbReference type="SAM" id="SignalP"/>
    </source>
</evidence>
<dbReference type="AlphaFoldDB" id="A0A179UIU6"/>
<evidence type="ECO:0000313" key="2">
    <source>
        <dbReference type="EMBL" id="OAT07945.1"/>
    </source>
</evidence>
<protein>
    <submittedName>
        <fullName evidence="2">Uncharacterized protein</fullName>
    </submittedName>
</protein>
<sequence length="179" mass="20264">MKFLSLTLMTLAGLLTSTLALPNPTELGLSARGGPALDCYDHRYKGHKFAANGRYAIREAGKKRDNIKGKNIYEVTKKYCHQNNGHRFTRRSSKKENTYWFQNAWKNFPLPFVPMGIEIINYGKAGRINAKVCTDMMARLISGCIAQKASRLNHFRGGLLSDGSGWTYHIYCDADYCWS</sequence>
<keyword evidence="3" id="KW-1185">Reference proteome</keyword>